<name>A0A9J6QFR3_9ENTR</name>
<organism evidence="1 2">
    <name type="scientific">Silvania confinis</name>
    <dbReference type="NCBI Taxonomy" id="2926470"/>
    <lineage>
        <taxon>Bacteria</taxon>
        <taxon>Pseudomonadati</taxon>
        <taxon>Pseudomonadota</taxon>
        <taxon>Gammaproteobacteria</taxon>
        <taxon>Enterobacterales</taxon>
        <taxon>Enterobacteriaceae</taxon>
        <taxon>Silvania</taxon>
    </lineage>
</organism>
<proteinExistence type="predicted"/>
<comment type="caution">
    <text evidence="1">The sequence shown here is derived from an EMBL/GenBank/DDBJ whole genome shotgun (WGS) entry which is preliminary data.</text>
</comment>
<dbReference type="Proteomes" id="UP001061282">
    <property type="component" value="Unassembled WGS sequence"/>
</dbReference>
<accession>A0A9J6QFR3</accession>
<dbReference type="EMBL" id="JAMGZJ010000078">
    <property type="protein sequence ID" value="MCU6670768.1"/>
    <property type="molecule type" value="Genomic_DNA"/>
</dbReference>
<gene>
    <name evidence="1" type="ORF">M8013_18740</name>
</gene>
<dbReference type="AlphaFoldDB" id="A0A9J6QFR3"/>
<evidence type="ECO:0000313" key="1">
    <source>
        <dbReference type="EMBL" id="MCU6670768.1"/>
    </source>
</evidence>
<sequence length="46" mass="5122">MAKTLHAYGVELSCISVATGLTQPKIMAELKIVAEDEFTKHKVKKY</sequence>
<keyword evidence="2" id="KW-1185">Reference proteome</keyword>
<evidence type="ECO:0000313" key="2">
    <source>
        <dbReference type="Proteomes" id="UP001061282"/>
    </source>
</evidence>
<dbReference type="RefSeq" id="WP_271269293.1">
    <property type="nucleotide sequence ID" value="NZ_JAMGZJ010000078.1"/>
</dbReference>
<protein>
    <submittedName>
        <fullName evidence="1">Glycine cleavage system protein T</fullName>
    </submittedName>
</protein>
<reference evidence="1" key="1">
    <citation type="submission" date="2022-05" db="EMBL/GenBank/DDBJ databases">
        <title>Description of a novel species of Leclercia; Leclercia tamurae and the Proposal for a Novel Genus Silvania gen. nov. Containing Two Novel Species Silvania hatchlandensis sp. nov. and Silvania confinis sp. nov. Isolated from the Rhizosphere of Oak.</title>
        <authorList>
            <person name="Maddock D.W."/>
            <person name="Brady C.L."/>
            <person name="Denman S."/>
            <person name="Arnold D."/>
        </authorList>
    </citation>
    <scope>NUCLEOTIDE SEQUENCE</scope>
    <source>
        <strain evidence="1">H4N4</strain>
    </source>
</reference>